<evidence type="ECO:0000313" key="4">
    <source>
        <dbReference type="Proteomes" id="UP000218824"/>
    </source>
</evidence>
<sequence length="235" mass="24886">MSAFLLLPLALGAAAAASAPPAQTVAAERIAAAVRSALAERLREGHPQAQFELITRLADQRLPAGELELRVGEPGGRWPRARASLPVQLRVDGRTVRTLGVWVAVRDPRAVPTYAEAYPAHTGGERLRLVEATVDMSCCAGEALAADAAPAPRLRLKRKVAAGQPALAGDFETRPDVAARERVTIEVVRGPVRLQSQGMALGDGRVGDTVPVRPDASQQTVRSRVVAPQKVQIDG</sequence>
<proteinExistence type="inferred from homology"/>
<dbReference type="PANTHER" id="PTHR36307">
    <property type="entry name" value="FLAGELLA BASAL BODY P-RING FORMATION PROTEIN FLGA"/>
    <property type="match status" value="1"/>
</dbReference>
<evidence type="ECO:0000313" key="3">
    <source>
        <dbReference type="EMBL" id="BAV96911.1"/>
    </source>
</evidence>
<dbReference type="AlphaFoldDB" id="A0AAU9ART7"/>
<dbReference type="KEGG" id="lem:LEN_1424"/>
<gene>
    <name evidence="3" type="ORF">LEN_1424</name>
</gene>
<accession>A0AAU9ART7</accession>
<dbReference type="InterPro" id="IPR039246">
    <property type="entry name" value="Flagellar_FlgA"/>
</dbReference>
<dbReference type="Pfam" id="PF13144">
    <property type="entry name" value="ChapFlgA"/>
    <property type="match status" value="1"/>
</dbReference>
<evidence type="ECO:0000259" key="2">
    <source>
        <dbReference type="Pfam" id="PF13144"/>
    </source>
</evidence>
<dbReference type="Proteomes" id="UP000218824">
    <property type="component" value="Chromosome"/>
</dbReference>
<dbReference type="NCBIfam" id="TIGR03170">
    <property type="entry name" value="flgA_cterm"/>
    <property type="match status" value="1"/>
</dbReference>
<comment type="function">
    <text evidence="1">Involved in the assembly process of the P-ring formation. It may associate with FlgF on the rod constituting a structure essential for the P-ring assembly or may act as a modulator protein for the P-ring assembly.</text>
</comment>
<keyword evidence="1" id="KW-1005">Bacterial flagellum biogenesis</keyword>
<dbReference type="GO" id="GO:0044780">
    <property type="term" value="P:bacterial-type flagellum assembly"/>
    <property type="evidence" value="ECO:0007669"/>
    <property type="project" value="InterPro"/>
</dbReference>
<dbReference type="Gene3D" id="2.30.30.760">
    <property type="match status" value="1"/>
</dbReference>
<evidence type="ECO:0000256" key="1">
    <source>
        <dbReference type="RuleBase" id="RU362063"/>
    </source>
</evidence>
<comment type="similarity">
    <text evidence="1">Belongs to the FlgA family.</text>
</comment>
<protein>
    <recommendedName>
        <fullName evidence="1">Flagella basal body P-ring formation protein FlgA</fullName>
    </recommendedName>
</protein>
<reference evidence="3 4" key="1">
    <citation type="journal article" date="2017" name="DNA Res.">
        <title>Complete genome sequence and expression profile of the commercial lytic enzyme producer Lysobacter enzymogenes M497-1.</title>
        <authorList>
            <person name="Takami H."/>
            <person name="Toyoda A."/>
            <person name="Uchiyama I."/>
            <person name="Itoh T."/>
            <person name="Takaki Y."/>
            <person name="Arai W."/>
            <person name="Nishi S."/>
            <person name="Kawai M."/>
            <person name="Shinya K."/>
            <person name="Ikeda H."/>
        </authorList>
    </citation>
    <scope>NUCLEOTIDE SEQUENCE [LARGE SCALE GENOMIC DNA]</scope>
    <source>
        <strain evidence="3 4">M497-1</strain>
    </source>
</reference>
<dbReference type="GeneID" id="83063300"/>
<organism evidence="3 4">
    <name type="scientific">Lysobacter enzymogenes</name>
    <dbReference type="NCBI Taxonomy" id="69"/>
    <lineage>
        <taxon>Bacteria</taxon>
        <taxon>Pseudomonadati</taxon>
        <taxon>Pseudomonadota</taxon>
        <taxon>Gammaproteobacteria</taxon>
        <taxon>Lysobacterales</taxon>
        <taxon>Lysobacteraceae</taxon>
        <taxon>Lysobacter</taxon>
    </lineage>
</organism>
<name>A0AAU9ART7_LYSEN</name>
<feature type="domain" description="Flagella basal body P-ring formation protein FlgA SAF" evidence="2">
    <location>
        <begin position="133"/>
        <end position="233"/>
    </location>
</feature>
<dbReference type="GO" id="GO:0042597">
    <property type="term" value="C:periplasmic space"/>
    <property type="evidence" value="ECO:0007669"/>
    <property type="project" value="UniProtKB-SubCell"/>
</dbReference>
<keyword evidence="1" id="KW-0574">Periplasm</keyword>
<dbReference type="EMBL" id="AP014940">
    <property type="protein sequence ID" value="BAV96911.1"/>
    <property type="molecule type" value="Genomic_DNA"/>
</dbReference>
<dbReference type="InterPro" id="IPR017585">
    <property type="entry name" value="SAF_FlgA"/>
</dbReference>
<keyword evidence="1" id="KW-0732">Signal</keyword>
<feature type="chain" id="PRO_5043085985" description="Flagella basal body P-ring formation protein FlgA" evidence="1">
    <location>
        <begin position="20"/>
        <end position="235"/>
    </location>
</feature>
<comment type="subcellular location">
    <subcellularLocation>
        <location evidence="1">Periplasm</location>
    </subcellularLocation>
</comment>
<feature type="signal peptide" evidence="1">
    <location>
        <begin position="1"/>
        <end position="19"/>
    </location>
</feature>
<dbReference type="RefSeq" id="WP_096377172.1">
    <property type="nucleotide sequence ID" value="NZ_AP014940.1"/>
</dbReference>
<dbReference type="PANTHER" id="PTHR36307:SF1">
    <property type="entry name" value="FLAGELLA BASAL BODY P-RING FORMATION PROTEIN FLGA"/>
    <property type="match status" value="1"/>
</dbReference>